<dbReference type="InterPro" id="IPR015943">
    <property type="entry name" value="WD40/YVTN_repeat-like_dom_sf"/>
</dbReference>
<dbReference type="GO" id="GO:0051205">
    <property type="term" value="P:protein insertion into membrane"/>
    <property type="evidence" value="ECO:0007669"/>
    <property type="project" value="UniProtKB-UniRule"/>
</dbReference>
<dbReference type="Gene3D" id="2.130.10.10">
    <property type="entry name" value="YVTN repeat-like/Quinoprotein amine dehydrogenase"/>
    <property type="match status" value="1"/>
</dbReference>
<proteinExistence type="inferred from homology"/>
<accession>A0A315EVN8</accession>
<keyword evidence="2 4" id="KW-0472">Membrane</keyword>
<comment type="subunit">
    <text evidence="4">Part of the Bam complex.</text>
</comment>
<keyword evidence="1 4" id="KW-0732">Signal</keyword>
<dbReference type="PANTHER" id="PTHR34512">
    <property type="entry name" value="CELL SURFACE PROTEIN"/>
    <property type="match status" value="1"/>
</dbReference>
<keyword evidence="4" id="KW-0564">Palmitate</keyword>
<evidence type="ECO:0000313" key="6">
    <source>
        <dbReference type="EMBL" id="PUE60888.1"/>
    </source>
</evidence>
<evidence type="ECO:0000256" key="1">
    <source>
        <dbReference type="ARBA" id="ARBA00022729"/>
    </source>
</evidence>
<dbReference type="GO" id="GO:0009279">
    <property type="term" value="C:cell outer membrane"/>
    <property type="evidence" value="ECO:0007669"/>
    <property type="project" value="UniProtKB-SubCell"/>
</dbReference>
<dbReference type="EMBL" id="NESP01000001">
    <property type="protein sequence ID" value="PUE60888.1"/>
    <property type="molecule type" value="Genomic_DNA"/>
</dbReference>
<dbReference type="InterPro" id="IPR002372">
    <property type="entry name" value="PQQ_rpt_dom"/>
</dbReference>
<dbReference type="HAMAP" id="MF_00923">
    <property type="entry name" value="OM_assembly_BamB"/>
    <property type="match status" value="1"/>
</dbReference>
<organism evidence="6 7">
    <name type="scientific">Limnohabitans curvus</name>
    <dbReference type="NCBI Taxonomy" id="323423"/>
    <lineage>
        <taxon>Bacteria</taxon>
        <taxon>Pseudomonadati</taxon>
        <taxon>Pseudomonadota</taxon>
        <taxon>Betaproteobacteria</taxon>
        <taxon>Burkholderiales</taxon>
        <taxon>Comamonadaceae</taxon>
        <taxon>Limnohabitans</taxon>
    </lineage>
</organism>
<dbReference type="Pfam" id="PF13360">
    <property type="entry name" value="PQQ_2"/>
    <property type="match status" value="1"/>
</dbReference>
<evidence type="ECO:0000256" key="4">
    <source>
        <dbReference type="HAMAP-Rule" id="MF_00923"/>
    </source>
</evidence>
<keyword evidence="4" id="KW-0449">Lipoprotein</keyword>
<evidence type="ECO:0000256" key="3">
    <source>
        <dbReference type="ARBA" id="ARBA00023237"/>
    </source>
</evidence>
<dbReference type="PROSITE" id="PS51257">
    <property type="entry name" value="PROKAR_LIPOPROTEIN"/>
    <property type="match status" value="1"/>
</dbReference>
<protein>
    <recommendedName>
        <fullName evidence="4">Outer membrane protein assembly factor BamB</fullName>
    </recommendedName>
</protein>
<dbReference type="SUPFAM" id="SSF50998">
    <property type="entry name" value="Quinoprotein alcohol dehydrogenase-like"/>
    <property type="match status" value="1"/>
</dbReference>
<comment type="caution">
    <text evidence="6">The sequence shown here is derived from an EMBL/GenBank/DDBJ whole genome shotgun (WGS) entry which is preliminary data.</text>
</comment>
<feature type="domain" description="Pyrrolo-quinoline quinone repeat" evidence="5">
    <location>
        <begin position="65"/>
        <end position="292"/>
    </location>
</feature>
<comment type="similarity">
    <text evidence="4">Belongs to the BamB family.</text>
</comment>
<dbReference type="InterPro" id="IPR018391">
    <property type="entry name" value="PQQ_b-propeller_rpt"/>
</dbReference>
<dbReference type="NCBIfam" id="TIGR03300">
    <property type="entry name" value="assembly_YfgL"/>
    <property type="match status" value="1"/>
</dbReference>
<dbReference type="GO" id="GO:0043165">
    <property type="term" value="P:Gram-negative-bacterium-type cell outer membrane assembly"/>
    <property type="evidence" value="ECO:0007669"/>
    <property type="project" value="UniProtKB-UniRule"/>
</dbReference>
<dbReference type="InterPro" id="IPR011047">
    <property type="entry name" value="Quinoprotein_ADH-like_sf"/>
</dbReference>
<gene>
    <name evidence="4" type="primary">bamB</name>
    <name evidence="6" type="ORF">B9Z44_13665</name>
</gene>
<evidence type="ECO:0000313" key="7">
    <source>
        <dbReference type="Proteomes" id="UP000251341"/>
    </source>
</evidence>
<sequence>MRLSLAGVCVALAACSGPSRPKPTAIPGVPVLQDVRTSWTANVGKVDFPLVVSAREDRIALANSQGVVAVLDAATGKDIWRLKLDQAIAAGVGSDGQQVAVVTRNNELVILRDGQVQWRKRLPAQSFTAPLVAGARVFVLTADRSVIAFDGATGNQIWTQQRPGEPLVLKQAGVMLAFKNTLLVGLSGRLSGLDPNTGVIRWESAIATPRGTNDVERLVDLVSPFDRVGDVVCVRAFQAAVGCVNAERGQGVWTRPSVGEMGVSGNDTVLIAPLSNGVVQAWSRTTGERLWETERLKYRILSAPLVTPRGVLVADNGGWLYLLSLSDGALLNRIKLDTEELATAPVFAGGRYVVVTREGRVTGLQIP</sequence>
<name>A0A315EVN8_9BURK</name>
<comment type="function">
    <text evidence="4">Part of the outer membrane protein assembly complex, which is involved in assembly and insertion of beta-barrel proteins into the outer membrane.</text>
</comment>
<dbReference type="InterPro" id="IPR017687">
    <property type="entry name" value="BamB"/>
</dbReference>
<evidence type="ECO:0000256" key="2">
    <source>
        <dbReference type="ARBA" id="ARBA00023136"/>
    </source>
</evidence>
<dbReference type="PANTHER" id="PTHR34512:SF30">
    <property type="entry name" value="OUTER MEMBRANE PROTEIN ASSEMBLY FACTOR BAMB"/>
    <property type="match status" value="1"/>
</dbReference>
<comment type="subcellular location">
    <subcellularLocation>
        <location evidence="4">Cell outer membrane</location>
        <topology evidence="4">Lipid-anchor</topology>
    </subcellularLocation>
</comment>
<evidence type="ECO:0000259" key="5">
    <source>
        <dbReference type="Pfam" id="PF13360"/>
    </source>
</evidence>
<dbReference type="SMART" id="SM00564">
    <property type="entry name" value="PQQ"/>
    <property type="match status" value="5"/>
</dbReference>
<reference evidence="6 7" key="1">
    <citation type="submission" date="2017-04" db="EMBL/GenBank/DDBJ databases">
        <title>Unexpected and diverse lifestyles within the genus Limnohabitans.</title>
        <authorList>
            <person name="Kasalicky V."/>
            <person name="Mehrshad M."/>
            <person name="Andrei S.-A."/>
            <person name="Salcher M."/>
            <person name="Kratochvilova H."/>
            <person name="Simek K."/>
            <person name="Ghai R."/>
        </authorList>
    </citation>
    <scope>NUCLEOTIDE SEQUENCE [LARGE SCALE GENOMIC DNA]</scope>
    <source>
        <strain evidence="6 7">MWH-C5</strain>
    </source>
</reference>
<keyword evidence="3 4" id="KW-0998">Cell outer membrane</keyword>
<keyword evidence="7" id="KW-1185">Reference proteome</keyword>
<dbReference type="AlphaFoldDB" id="A0A315EVN8"/>
<dbReference type="Proteomes" id="UP000251341">
    <property type="component" value="Unassembled WGS sequence"/>
</dbReference>